<dbReference type="InterPro" id="IPR001977">
    <property type="entry name" value="Depp_CoAkinase"/>
</dbReference>
<dbReference type="GO" id="GO:0004140">
    <property type="term" value="F:dephospho-CoA kinase activity"/>
    <property type="evidence" value="ECO:0007669"/>
    <property type="project" value="InterPro"/>
</dbReference>
<sequence length="201" mass="21284">MLVALTGGIAAGKSTVAAMFADCGATVVDADVLALEAVAPDSPGLAAIRQEFGPTVFNASDELDRTALGALVFTSEAARRRLEAIVHPEVMRLSHAAFATARKNNPAGVIVYDVPLLAEAGRADEFDAVVVVEAPDELRLERLRDARGLSTEEARSRLTAQATNGERRALADYLITTDGDLAETKEQVAAVWRALTRPSVD</sequence>
<protein>
    <submittedName>
        <fullName evidence="3">Unannotated protein</fullName>
    </submittedName>
</protein>
<dbReference type="AlphaFoldDB" id="A0A6J7GP76"/>
<dbReference type="EMBL" id="CAFBMB010000142">
    <property type="protein sequence ID" value="CAB4908934.1"/>
    <property type="molecule type" value="Genomic_DNA"/>
</dbReference>
<dbReference type="PROSITE" id="PS51219">
    <property type="entry name" value="DPCK"/>
    <property type="match status" value="1"/>
</dbReference>
<evidence type="ECO:0000256" key="2">
    <source>
        <dbReference type="ARBA" id="ARBA00022840"/>
    </source>
</evidence>
<keyword evidence="2" id="KW-0067">ATP-binding</keyword>
<dbReference type="CDD" id="cd02022">
    <property type="entry name" value="DPCK"/>
    <property type="match status" value="1"/>
</dbReference>
<dbReference type="NCBIfam" id="TIGR00152">
    <property type="entry name" value="dephospho-CoA kinase"/>
    <property type="match status" value="1"/>
</dbReference>
<keyword evidence="1" id="KW-0547">Nucleotide-binding</keyword>
<organism evidence="3">
    <name type="scientific">freshwater metagenome</name>
    <dbReference type="NCBI Taxonomy" id="449393"/>
    <lineage>
        <taxon>unclassified sequences</taxon>
        <taxon>metagenomes</taxon>
        <taxon>ecological metagenomes</taxon>
    </lineage>
</organism>
<accession>A0A6J7GP76</accession>
<dbReference type="Gene3D" id="3.40.50.300">
    <property type="entry name" value="P-loop containing nucleotide triphosphate hydrolases"/>
    <property type="match status" value="1"/>
</dbReference>
<evidence type="ECO:0000256" key="1">
    <source>
        <dbReference type="ARBA" id="ARBA00022741"/>
    </source>
</evidence>
<dbReference type="GO" id="GO:0005524">
    <property type="term" value="F:ATP binding"/>
    <property type="evidence" value="ECO:0007669"/>
    <property type="project" value="UniProtKB-KW"/>
</dbReference>
<reference evidence="3" key="1">
    <citation type="submission" date="2020-05" db="EMBL/GenBank/DDBJ databases">
        <authorList>
            <person name="Chiriac C."/>
            <person name="Salcher M."/>
            <person name="Ghai R."/>
            <person name="Kavagutti S V."/>
        </authorList>
    </citation>
    <scope>NUCLEOTIDE SEQUENCE</scope>
</reference>
<dbReference type="SUPFAM" id="SSF52540">
    <property type="entry name" value="P-loop containing nucleoside triphosphate hydrolases"/>
    <property type="match status" value="1"/>
</dbReference>
<dbReference type="PANTHER" id="PTHR10695:SF46">
    <property type="entry name" value="BIFUNCTIONAL COENZYME A SYNTHASE-RELATED"/>
    <property type="match status" value="1"/>
</dbReference>
<gene>
    <name evidence="3" type="ORF">UFOPK3516_01367</name>
</gene>
<dbReference type="PANTHER" id="PTHR10695">
    <property type="entry name" value="DEPHOSPHO-COA KINASE-RELATED"/>
    <property type="match status" value="1"/>
</dbReference>
<dbReference type="Pfam" id="PF01121">
    <property type="entry name" value="CoaE"/>
    <property type="match status" value="1"/>
</dbReference>
<dbReference type="InterPro" id="IPR027417">
    <property type="entry name" value="P-loop_NTPase"/>
</dbReference>
<dbReference type="HAMAP" id="MF_00376">
    <property type="entry name" value="Dephospho_CoA_kinase"/>
    <property type="match status" value="1"/>
</dbReference>
<name>A0A6J7GP76_9ZZZZ</name>
<dbReference type="GO" id="GO:0015937">
    <property type="term" value="P:coenzyme A biosynthetic process"/>
    <property type="evidence" value="ECO:0007669"/>
    <property type="project" value="InterPro"/>
</dbReference>
<dbReference type="NCBIfam" id="NF002879">
    <property type="entry name" value="PRK03333.1"/>
    <property type="match status" value="1"/>
</dbReference>
<proteinExistence type="inferred from homology"/>
<evidence type="ECO:0000313" key="3">
    <source>
        <dbReference type="EMBL" id="CAB4908934.1"/>
    </source>
</evidence>